<keyword evidence="3 9" id="KW-0812">Transmembrane</keyword>
<dbReference type="CDD" id="cd03244">
    <property type="entry name" value="ABCC_MRP_domain2"/>
    <property type="match status" value="1"/>
</dbReference>
<dbReference type="PROSITE" id="PS50893">
    <property type="entry name" value="ABC_TRANSPORTER_2"/>
    <property type="match status" value="2"/>
</dbReference>
<accession>A0A166H0X0</accession>
<dbReference type="SUPFAM" id="SSF90123">
    <property type="entry name" value="ABC transporter transmembrane region"/>
    <property type="match status" value="2"/>
</dbReference>
<dbReference type="Pfam" id="PF00664">
    <property type="entry name" value="ABC_membrane"/>
    <property type="match status" value="2"/>
</dbReference>
<dbReference type="InterPro" id="IPR050173">
    <property type="entry name" value="ABC_transporter_C-like"/>
</dbReference>
<feature type="transmembrane region" description="Helical" evidence="9">
    <location>
        <begin position="477"/>
        <end position="498"/>
    </location>
</feature>
<sequence>MTLPQVVLGSHWHISSSTQSINAFWRDSLVIPAYLSVVSVILLLLHAVFASVAVQKVWNRQKVFSGKDIKDNLKQAEVGSVPEGHGEPIIIAYNVARLVGCLAVTGLSIASLVTAYSATPASWSPVNVHLAECVSMGYISSLSLISIIASPTLRKITSRHLGFLLLVVFGVYFYRDIRPLATFSLEPVDSREGWLLWSKIIILAVIAVVVPLVKPRQYTPLDSEELSRSNPEETASILSLVTFTFLDPLILLANRVPHLATEQLPPIASYNRAQSLVKTSYPTLDPFSGGKQRHLFWGLLSVLRADYFKIAAMLVLHVLAGLANPLGVNQLLRYIETGGDNTDIRPWFWVVWLLLCTVIGGLSLQWHNFLAVRLTVQADAILTSLIYDHALRIRMKAEVSDSAVGAGVGVGTGAANIGVEGPSRDADAARLAQAQSALPAESQSSKDGDNHSGSNIVGRLNNLVTTDIQTITRGRDWLLPVLYIPLQVILSITFLYYILGWSAFVALAVLLALFPVPGFIASKLSSTQTGKMKAADERIQTTTETVSVIRMIKLFGWERKMEKKISDKRVKEIRWVLRGKVIEMAIDDLNFLIPFITMMATFGTYTFIMKESLTASIVFSAMTVLGILQEQMHLMLGITPAVIKAKVSLDRIGDFLRNTELLDEFTEAKESDQDMSTMDSGAIGFRDATFSWSAASEGAVTPSRKQFRLHLENEVLFKPGQINLVVGPTGCGKTSLLMALLGEMHFIPSVPGACFNLPRGGGVAFAAQESWVLNETIKDNILFGSPYDAQRYKKVISQCALTHDIELFEAGDQTEVGEKGLTLSGGQKARLTLARAVYSSAEILLLDDVLAALDVHTAKHIVKKCFSGDLIKDRTVILVTHNVALASPIANYVVSLSIDGRILSQGSLNDALALDKSLLADTTAEQEILEKSEEPVGDTQPADEAAKKIEGKLIVQEDVAAGFVSWEACKLWFAGLAGRHPYVFWTVSMTGIFLVCVAIAVNAWWLGQWAAQYDHKPASEVAISHYLGVYGIILLITAIIFPISHTVFLFGTMRASKVIHDALTESVLGTTLRWLDITPTSRITTRLTQDIATVDDQLPTYFIRLVQNVMTMAVKLISVFLYTPIFIVPSIAMGGVGAFMGKLFGKAQLSVQRELSNSRAPVLGHFEASVAGLVSIRAYGAQSVLRQGSMTRIDRYSVAARTTENLDRWIDFRSSVLGGFFLSGLAAVLVYGDAALPGASDAGFALSQATGFNFLIMAVVRLLNMFQVSANSLERIDAYINIEQEPKPTVGGTPPAYWPASGDLRVEKLSARYSPGGPKVLNDISFDVKAGERVGIVGRTGSGKSSLTLSLLRCIPTEGSMYYDGIPTHSINLDALRSNITIIPQVPELLAGTLRQNVDPFDQYEDAALNDALRASGLFSLQGEMDGGRITLDTAIAAGGGNLSVGQRQILALARAIVRGSKLLILDEATSAIDYKTDSIIQSSLRNELGRDVTLLVVAHRLQTIMDSDKIMVLDAGRIVEFDSPRKLLQTKDGFLRRLVDESGDRDALIAMAEGK</sequence>
<evidence type="ECO:0000256" key="8">
    <source>
        <dbReference type="ARBA" id="ARBA00023136"/>
    </source>
</evidence>
<feature type="transmembrane region" description="Helical" evidence="9">
    <location>
        <begin position="1119"/>
        <end position="1140"/>
    </location>
</feature>
<feature type="transmembrane region" description="Helical" evidence="9">
    <location>
        <begin position="1242"/>
        <end position="1263"/>
    </location>
</feature>
<keyword evidence="5" id="KW-0547">Nucleotide-binding</keyword>
<dbReference type="GO" id="GO:0016020">
    <property type="term" value="C:membrane"/>
    <property type="evidence" value="ECO:0007669"/>
    <property type="project" value="UniProtKB-SubCell"/>
</dbReference>
<feature type="transmembrane region" description="Helical" evidence="9">
    <location>
        <begin position="33"/>
        <end position="54"/>
    </location>
</feature>
<dbReference type="Gene3D" id="3.40.50.300">
    <property type="entry name" value="P-loop containing nucleotide triphosphate hydrolases"/>
    <property type="match status" value="2"/>
</dbReference>
<dbReference type="InterPro" id="IPR027417">
    <property type="entry name" value="P-loop_NTPase"/>
</dbReference>
<keyword evidence="7 9" id="KW-1133">Transmembrane helix</keyword>
<evidence type="ECO:0000313" key="12">
    <source>
        <dbReference type="EMBL" id="KZP18368.1"/>
    </source>
</evidence>
<dbReference type="InterPro" id="IPR017871">
    <property type="entry name" value="ABC_transporter-like_CS"/>
</dbReference>
<dbReference type="SUPFAM" id="SSF52540">
    <property type="entry name" value="P-loop containing nucleoside triphosphate hydrolases"/>
    <property type="match status" value="2"/>
</dbReference>
<feature type="transmembrane region" description="Helical" evidence="9">
    <location>
        <begin position="589"/>
        <end position="607"/>
    </location>
</feature>
<feature type="transmembrane region" description="Helical" evidence="9">
    <location>
        <begin position="1027"/>
        <end position="1050"/>
    </location>
</feature>
<evidence type="ECO:0000256" key="1">
    <source>
        <dbReference type="ARBA" id="ARBA00004141"/>
    </source>
</evidence>
<dbReference type="FunFam" id="3.40.50.300:FF:000838">
    <property type="entry name" value="ABC multidrug transporter (Eurofung)"/>
    <property type="match status" value="1"/>
</dbReference>
<evidence type="ECO:0000256" key="6">
    <source>
        <dbReference type="ARBA" id="ARBA00022840"/>
    </source>
</evidence>
<dbReference type="PANTHER" id="PTHR24223:SF356">
    <property type="entry name" value="ATP-BINDING CASSETTE TRANSPORTER ABC4"/>
    <property type="match status" value="1"/>
</dbReference>
<evidence type="ECO:0000256" key="3">
    <source>
        <dbReference type="ARBA" id="ARBA00022692"/>
    </source>
</evidence>
<dbReference type="PANTHER" id="PTHR24223">
    <property type="entry name" value="ATP-BINDING CASSETTE SUB-FAMILY C"/>
    <property type="match status" value="1"/>
</dbReference>
<dbReference type="CDD" id="cd18596">
    <property type="entry name" value="ABC_6TM_VMR1_D1_like"/>
    <property type="match status" value="1"/>
</dbReference>
<keyword evidence="2" id="KW-0813">Transport</keyword>
<feature type="transmembrane region" description="Helical" evidence="9">
    <location>
        <begin position="347"/>
        <end position="364"/>
    </location>
</feature>
<dbReference type="Gene3D" id="1.20.1560.10">
    <property type="entry name" value="ABC transporter type 1, transmembrane domain"/>
    <property type="match status" value="2"/>
</dbReference>
<evidence type="ECO:0000259" key="10">
    <source>
        <dbReference type="PROSITE" id="PS50893"/>
    </source>
</evidence>
<proteinExistence type="predicted"/>
<feature type="domain" description="ABC transporter" evidence="10">
    <location>
        <begin position="1304"/>
        <end position="1541"/>
    </location>
</feature>
<evidence type="ECO:0000256" key="4">
    <source>
        <dbReference type="ARBA" id="ARBA00022737"/>
    </source>
</evidence>
<keyword evidence="13" id="KW-1185">Reference proteome</keyword>
<feature type="transmembrane region" description="Helical" evidence="9">
    <location>
        <begin position="156"/>
        <end position="174"/>
    </location>
</feature>
<evidence type="ECO:0000256" key="2">
    <source>
        <dbReference type="ARBA" id="ARBA00022448"/>
    </source>
</evidence>
<dbReference type="PROSITE" id="PS00211">
    <property type="entry name" value="ABC_TRANSPORTER_1"/>
    <property type="match status" value="1"/>
</dbReference>
<dbReference type="FunFam" id="3.40.50.300:FF:000973">
    <property type="entry name" value="Multidrug resistance-associated protein 4"/>
    <property type="match status" value="1"/>
</dbReference>
<keyword evidence="4" id="KW-0677">Repeat</keyword>
<dbReference type="InterPro" id="IPR003593">
    <property type="entry name" value="AAA+_ATPase"/>
</dbReference>
<dbReference type="GO" id="GO:0140359">
    <property type="term" value="F:ABC-type transporter activity"/>
    <property type="evidence" value="ECO:0007669"/>
    <property type="project" value="InterPro"/>
</dbReference>
<evidence type="ECO:0000256" key="7">
    <source>
        <dbReference type="ARBA" id="ARBA00022989"/>
    </source>
</evidence>
<feature type="transmembrane region" description="Helical" evidence="9">
    <location>
        <begin position="128"/>
        <end position="149"/>
    </location>
</feature>
<keyword evidence="12" id="KW-0378">Hydrolase</keyword>
<reference evidence="12 13" key="1">
    <citation type="journal article" date="2016" name="Mol. Biol. Evol.">
        <title>Comparative Genomics of Early-Diverging Mushroom-Forming Fungi Provides Insights into the Origins of Lignocellulose Decay Capabilities.</title>
        <authorList>
            <person name="Nagy L.G."/>
            <person name="Riley R."/>
            <person name="Tritt A."/>
            <person name="Adam C."/>
            <person name="Daum C."/>
            <person name="Floudas D."/>
            <person name="Sun H."/>
            <person name="Yadav J.S."/>
            <person name="Pangilinan J."/>
            <person name="Larsson K.H."/>
            <person name="Matsuura K."/>
            <person name="Barry K."/>
            <person name="Labutti K."/>
            <person name="Kuo R."/>
            <person name="Ohm R.A."/>
            <person name="Bhattacharya S.S."/>
            <person name="Shirouzu T."/>
            <person name="Yoshinaga Y."/>
            <person name="Martin F.M."/>
            <person name="Grigoriev I.V."/>
            <person name="Hibbett D.S."/>
        </authorList>
    </citation>
    <scope>NUCLEOTIDE SEQUENCE [LARGE SCALE GENOMIC DNA]</scope>
    <source>
        <strain evidence="12 13">CBS 109695</strain>
    </source>
</reference>
<feature type="transmembrane region" description="Helical" evidence="9">
    <location>
        <begin position="504"/>
        <end position="524"/>
    </location>
</feature>
<feature type="transmembrane region" description="Helical" evidence="9">
    <location>
        <begin position="1216"/>
        <end position="1236"/>
    </location>
</feature>
<feature type="transmembrane region" description="Helical" evidence="9">
    <location>
        <begin position="307"/>
        <end position="326"/>
    </location>
</feature>
<dbReference type="GO" id="GO:0005524">
    <property type="term" value="F:ATP binding"/>
    <property type="evidence" value="ECO:0007669"/>
    <property type="project" value="UniProtKB-KW"/>
</dbReference>
<feature type="transmembrane region" description="Helical" evidence="9">
    <location>
        <begin position="982"/>
        <end position="1007"/>
    </location>
</feature>
<evidence type="ECO:0000259" key="11">
    <source>
        <dbReference type="PROSITE" id="PS50929"/>
    </source>
</evidence>
<dbReference type="PROSITE" id="PS50929">
    <property type="entry name" value="ABC_TM1F"/>
    <property type="match status" value="2"/>
</dbReference>
<feature type="domain" description="ABC transporter" evidence="10">
    <location>
        <begin position="683"/>
        <end position="924"/>
    </location>
</feature>
<feature type="transmembrane region" description="Helical" evidence="9">
    <location>
        <begin position="95"/>
        <end position="116"/>
    </location>
</feature>
<evidence type="ECO:0000256" key="5">
    <source>
        <dbReference type="ARBA" id="ARBA00022741"/>
    </source>
</evidence>
<name>A0A166H0X0_9AGAM</name>
<dbReference type="EMBL" id="KV417573">
    <property type="protein sequence ID" value="KZP18368.1"/>
    <property type="molecule type" value="Genomic_DNA"/>
</dbReference>
<dbReference type="InterPro" id="IPR036640">
    <property type="entry name" value="ABC1_TM_sf"/>
</dbReference>
<comment type="subcellular location">
    <subcellularLocation>
        <location evidence="1">Membrane</location>
        <topology evidence="1">Multi-pass membrane protein</topology>
    </subcellularLocation>
</comment>
<feature type="transmembrane region" description="Helical" evidence="9">
    <location>
        <begin position="194"/>
        <end position="213"/>
    </location>
</feature>
<dbReference type="GO" id="GO:0016887">
    <property type="term" value="F:ATP hydrolysis activity"/>
    <property type="evidence" value="ECO:0007669"/>
    <property type="project" value="InterPro"/>
</dbReference>
<dbReference type="InterPro" id="IPR003439">
    <property type="entry name" value="ABC_transporter-like_ATP-bd"/>
</dbReference>
<dbReference type="InterPro" id="IPR011527">
    <property type="entry name" value="ABC1_TM_dom"/>
</dbReference>
<keyword evidence="8 9" id="KW-0472">Membrane</keyword>
<protein>
    <submittedName>
        <fullName evidence="12">P-loop containing nucleoside triphosphate hydrolase protein</fullName>
    </submittedName>
</protein>
<dbReference type="STRING" id="436010.A0A166H0X0"/>
<organism evidence="12 13">
    <name type="scientific">Athelia psychrophila</name>
    <dbReference type="NCBI Taxonomy" id="1759441"/>
    <lineage>
        <taxon>Eukaryota</taxon>
        <taxon>Fungi</taxon>
        <taxon>Dikarya</taxon>
        <taxon>Basidiomycota</taxon>
        <taxon>Agaricomycotina</taxon>
        <taxon>Agaricomycetes</taxon>
        <taxon>Agaricomycetidae</taxon>
        <taxon>Atheliales</taxon>
        <taxon>Atheliaceae</taxon>
        <taxon>Athelia</taxon>
    </lineage>
</organism>
<keyword evidence="6" id="KW-0067">ATP-binding</keyword>
<dbReference type="OrthoDB" id="3291305at2759"/>
<dbReference type="CDD" id="cd18604">
    <property type="entry name" value="ABC_6TM_VMR1_D2_like"/>
    <property type="match status" value="1"/>
</dbReference>
<evidence type="ECO:0000313" key="13">
    <source>
        <dbReference type="Proteomes" id="UP000076532"/>
    </source>
</evidence>
<feature type="domain" description="ABC transmembrane type-1" evidence="11">
    <location>
        <begin position="310"/>
        <end position="644"/>
    </location>
</feature>
<dbReference type="SMART" id="SM00382">
    <property type="entry name" value="AAA"/>
    <property type="match status" value="2"/>
</dbReference>
<dbReference type="Proteomes" id="UP000076532">
    <property type="component" value="Unassembled WGS sequence"/>
</dbReference>
<evidence type="ECO:0000256" key="9">
    <source>
        <dbReference type="SAM" id="Phobius"/>
    </source>
</evidence>
<dbReference type="CDD" id="cd03250">
    <property type="entry name" value="ABCC_MRP_domain1"/>
    <property type="match status" value="1"/>
</dbReference>
<gene>
    <name evidence="12" type="ORF">FIBSPDRAFT_920431</name>
</gene>
<feature type="domain" description="ABC transmembrane type-1" evidence="11">
    <location>
        <begin position="987"/>
        <end position="1275"/>
    </location>
</feature>
<dbReference type="Pfam" id="PF00005">
    <property type="entry name" value="ABC_tran"/>
    <property type="match status" value="2"/>
</dbReference>
<dbReference type="FunFam" id="1.20.1560.10:FF:000013">
    <property type="entry name" value="ABC transporter C family member 2"/>
    <property type="match status" value="1"/>
</dbReference>